<name>A0A831M062_9BACT</name>
<gene>
    <name evidence="2" type="ORF">ENN90_15220</name>
</gene>
<feature type="transmembrane region" description="Helical" evidence="1">
    <location>
        <begin position="153"/>
        <end position="175"/>
    </location>
</feature>
<accession>A0A831M062</accession>
<evidence type="ECO:0000256" key="1">
    <source>
        <dbReference type="SAM" id="Phobius"/>
    </source>
</evidence>
<evidence type="ECO:0008006" key="3">
    <source>
        <dbReference type="Google" id="ProtNLM"/>
    </source>
</evidence>
<proteinExistence type="predicted"/>
<feature type="transmembrane region" description="Helical" evidence="1">
    <location>
        <begin position="62"/>
        <end position="81"/>
    </location>
</feature>
<keyword evidence="1" id="KW-0812">Transmembrane</keyword>
<keyword evidence="1" id="KW-0472">Membrane</keyword>
<reference evidence="2" key="1">
    <citation type="journal article" date="2020" name="mSystems">
        <title>Genome- and Community-Level Interaction Insights into Carbon Utilization and Element Cycling Functions of Hydrothermarchaeota in Hydrothermal Sediment.</title>
        <authorList>
            <person name="Zhou Z."/>
            <person name="Liu Y."/>
            <person name="Xu W."/>
            <person name="Pan J."/>
            <person name="Luo Z.H."/>
            <person name="Li M."/>
        </authorList>
    </citation>
    <scope>NUCLEOTIDE SEQUENCE [LARGE SCALE GENOMIC DNA]</scope>
    <source>
        <strain evidence="2">SpSt-1217</strain>
    </source>
</reference>
<dbReference type="EMBL" id="DSDK01000853">
    <property type="protein sequence ID" value="HDR52946.1"/>
    <property type="molecule type" value="Genomic_DNA"/>
</dbReference>
<protein>
    <recommendedName>
        <fullName evidence="3">DUF998 domain-containing protein</fullName>
    </recommendedName>
</protein>
<dbReference type="Proteomes" id="UP000886047">
    <property type="component" value="Unassembled WGS sequence"/>
</dbReference>
<feature type="transmembrane region" description="Helical" evidence="1">
    <location>
        <begin position="93"/>
        <end position="113"/>
    </location>
</feature>
<feature type="transmembrane region" description="Helical" evidence="1">
    <location>
        <begin position="187"/>
        <end position="205"/>
    </location>
</feature>
<feature type="transmembrane region" description="Helical" evidence="1">
    <location>
        <begin position="6"/>
        <end position="26"/>
    </location>
</feature>
<evidence type="ECO:0000313" key="2">
    <source>
        <dbReference type="EMBL" id="HDR52946.1"/>
    </source>
</evidence>
<comment type="caution">
    <text evidence="2">The sequence shown here is derived from an EMBL/GenBank/DDBJ whole genome shotgun (WGS) entry which is preliminary data.</text>
</comment>
<sequence>MAETMLIKLGILLVGFTYAGVLPYAVKRSIQHINFDLKKYTLSFLSNKNLYGKNYVRGYKQLLFATAILNYLFFWLLSLFYDLGENERYMRQIDYSFAVLALLAFVPHNIYPFKRKNLKTNLQRIIHNLLAVVVFLSLPTLVILFQTAILPDLWFLGISGLLIIVGTIVVTGVSVVKNGINGVTEMLFINGVSIWSIYVTINTFIR</sequence>
<organism evidence="2">
    <name type="scientific">Mariniphaga anaerophila</name>
    <dbReference type="NCBI Taxonomy" id="1484053"/>
    <lineage>
        <taxon>Bacteria</taxon>
        <taxon>Pseudomonadati</taxon>
        <taxon>Bacteroidota</taxon>
        <taxon>Bacteroidia</taxon>
        <taxon>Marinilabiliales</taxon>
        <taxon>Prolixibacteraceae</taxon>
        <taxon>Mariniphaga</taxon>
    </lineage>
</organism>
<keyword evidence="1" id="KW-1133">Transmembrane helix</keyword>
<feature type="transmembrane region" description="Helical" evidence="1">
    <location>
        <begin position="125"/>
        <end position="147"/>
    </location>
</feature>
<dbReference type="AlphaFoldDB" id="A0A831M062"/>